<reference evidence="3 4" key="1">
    <citation type="submission" date="2018-10" db="EMBL/GenBank/DDBJ databases">
        <title>Pan-genome distribution and transcriptional activeness of fungal secondary metabolism genes in Aspergillus section Fumigati.</title>
        <authorList>
            <person name="Takahashi H."/>
            <person name="Umemura M."/>
            <person name="Ninomiya A."/>
            <person name="Kusuya Y."/>
            <person name="Urayama S."/>
            <person name="Shimizu M."/>
            <person name="Watanabe A."/>
            <person name="Kamei K."/>
            <person name="Yaguchi T."/>
            <person name="Hagiwara D."/>
        </authorList>
    </citation>
    <scope>NUCLEOTIDE SEQUENCE [LARGE SCALE GENOMIC DNA]</scope>
    <source>
        <strain evidence="3 4">IFM 55266</strain>
    </source>
</reference>
<sequence length="385" mass="42964">MADEIRTASSQDIDESDLSTAISETDTVIFTEMPYDAQAILRGYEPSDTTDDAVHVLRETFRYLPADGRHNLAQDIVQAGAQGKLKQLAQSIITGLLTPLKVAGDKTAEVTPSPRIGLEDSLESLAAITDKSMTRAQQQQLRDDALRRDGNKCVISGEYDINQEDKYPDEDTADLETAHIIPFAIAKFQNDAERQRMIAVWANMFRYFPSIRSRLNFYYGEINSLTNAMMLSNLIHKPFGRFSLTLEPTDTLNQYRLKTFRGCTRNLRHHLPKSGIVNLVCHDGRYPLPSPELLQLHCSVAHILNATGRGEKIDRILRDYGATGALARDGSTNISELLSVSSLALLARVDERGNSKSGRAMFSDTRKGPTLRTETDESKENRPEC</sequence>
<name>A0A9P3BJX2_9EURO</name>
<gene>
    <name evidence="3" type="ORF">Asppvi_008020</name>
</gene>
<proteinExistence type="predicted"/>
<dbReference type="AlphaFoldDB" id="A0A9P3BJX2"/>
<feature type="region of interest" description="Disordered" evidence="1">
    <location>
        <begin position="355"/>
        <end position="385"/>
    </location>
</feature>
<comment type="caution">
    <text evidence="3">The sequence shown here is derived from an EMBL/GenBank/DDBJ whole genome shotgun (WGS) entry which is preliminary data.</text>
</comment>
<dbReference type="InterPro" id="IPR003615">
    <property type="entry name" value="HNH_nuc"/>
</dbReference>
<evidence type="ECO:0000313" key="4">
    <source>
        <dbReference type="Proteomes" id="UP001043456"/>
    </source>
</evidence>
<evidence type="ECO:0000256" key="1">
    <source>
        <dbReference type="SAM" id="MobiDB-lite"/>
    </source>
</evidence>
<dbReference type="Proteomes" id="UP001043456">
    <property type="component" value="Unassembled WGS sequence"/>
</dbReference>
<organism evidence="3 4">
    <name type="scientific">Aspergillus pseudoviridinutans</name>
    <dbReference type="NCBI Taxonomy" id="1517512"/>
    <lineage>
        <taxon>Eukaryota</taxon>
        <taxon>Fungi</taxon>
        <taxon>Dikarya</taxon>
        <taxon>Ascomycota</taxon>
        <taxon>Pezizomycotina</taxon>
        <taxon>Eurotiomycetes</taxon>
        <taxon>Eurotiomycetidae</taxon>
        <taxon>Eurotiales</taxon>
        <taxon>Aspergillaceae</taxon>
        <taxon>Aspergillus</taxon>
        <taxon>Aspergillus subgen. Fumigati</taxon>
    </lineage>
</organism>
<accession>A0A9P3BJX2</accession>
<keyword evidence="4" id="KW-1185">Reference proteome</keyword>
<dbReference type="Pfam" id="PF13391">
    <property type="entry name" value="HNH_2"/>
    <property type="match status" value="1"/>
</dbReference>
<protein>
    <recommendedName>
        <fullName evidence="2">HNH nuclease domain-containing protein</fullName>
    </recommendedName>
</protein>
<dbReference type="RefSeq" id="XP_043159837.1">
    <property type="nucleotide sequence ID" value="XM_043303902.1"/>
</dbReference>
<feature type="compositionally biased region" description="Basic and acidic residues" evidence="1">
    <location>
        <begin position="373"/>
        <end position="385"/>
    </location>
</feature>
<evidence type="ECO:0000313" key="3">
    <source>
        <dbReference type="EMBL" id="GIJ89091.1"/>
    </source>
</evidence>
<evidence type="ECO:0000259" key="2">
    <source>
        <dbReference type="Pfam" id="PF13391"/>
    </source>
</evidence>
<dbReference type="EMBL" id="BHVY01000005">
    <property type="protein sequence ID" value="GIJ89091.1"/>
    <property type="molecule type" value="Genomic_DNA"/>
</dbReference>
<dbReference type="OrthoDB" id="2104739at2759"/>
<dbReference type="GeneID" id="67006630"/>
<feature type="domain" description="HNH nuclease" evidence="2">
    <location>
        <begin position="153"/>
        <end position="246"/>
    </location>
</feature>